<keyword evidence="1" id="KW-0489">Methyltransferase</keyword>
<sequence>MPHWDPTSYLTYADERSRPFVELVGRVPRAPRTIVDLGCGPGHLSAVLRTRWPEAEILGIDSSPQMIERAVAENTDARTSYRLGDIASWAPPSPVDLVVSNAALQWVPDQLDVARRLREHVAPGGALAIQVPHNHDEPSHRLLRDVAAREPYAQHTEHVTLSRGTSATAYLEALAGPGWSIDAWETTYLHVLDGDDPVLAWISGTGARPVLQALPDELRRRFEAEYGAALRDAYPRRPFGTVLPFPRTFVVATRTAT</sequence>
<dbReference type="STRING" id="471853.Bcav_4083"/>
<dbReference type="CDD" id="cd02440">
    <property type="entry name" value="AdoMet_MTases"/>
    <property type="match status" value="1"/>
</dbReference>
<dbReference type="PANTHER" id="PTHR43861">
    <property type="entry name" value="TRANS-ACONITATE 2-METHYLTRANSFERASE-RELATED"/>
    <property type="match status" value="1"/>
</dbReference>
<organism evidence="1 2">
    <name type="scientific">Beutenbergia cavernae (strain ATCC BAA-8 / DSM 12333 / CCUG 43141 / JCM 11478 / NBRC 16432 / NCIMB 13614 / HKI 0122)</name>
    <dbReference type="NCBI Taxonomy" id="471853"/>
    <lineage>
        <taxon>Bacteria</taxon>
        <taxon>Bacillati</taxon>
        <taxon>Actinomycetota</taxon>
        <taxon>Actinomycetes</taxon>
        <taxon>Micrococcales</taxon>
        <taxon>Beutenbergiaceae</taxon>
        <taxon>Beutenbergia</taxon>
    </lineage>
</organism>
<name>C5C5W6_BEUC1</name>
<dbReference type="Gene3D" id="3.40.50.150">
    <property type="entry name" value="Vaccinia Virus protein VP39"/>
    <property type="match status" value="1"/>
</dbReference>
<dbReference type="EMBL" id="CP001618">
    <property type="protein sequence ID" value="ACQ82324.1"/>
    <property type="molecule type" value="Genomic_DNA"/>
</dbReference>
<dbReference type="SUPFAM" id="SSF53335">
    <property type="entry name" value="S-adenosyl-L-methionine-dependent methyltransferases"/>
    <property type="match status" value="1"/>
</dbReference>
<dbReference type="Gene3D" id="1.10.150.290">
    <property type="entry name" value="S-adenosyl-L-methionine-dependent methyltransferases"/>
    <property type="match status" value="1"/>
</dbReference>
<gene>
    <name evidence="1" type="ordered locus">Bcav_4083</name>
</gene>
<dbReference type="Pfam" id="PF13489">
    <property type="entry name" value="Methyltransf_23"/>
    <property type="match status" value="1"/>
</dbReference>
<dbReference type="eggNOG" id="COG4106">
    <property type="taxonomic scope" value="Bacteria"/>
</dbReference>
<dbReference type="KEGG" id="bcv:Bcav_4083"/>
<dbReference type="InterPro" id="IPR023149">
    <property type="entry name" value="Trans_acon_MeTrfase_C"/>
</dbReference>
<protein>
    <submittedName>
        <fullName evidence="1">Trans-aconitate 2-methyltransferase</fullName>
        <ecNumber evidence="1">2.1.1.144</ecNumber>
    </submittedName>
</protein>
<reference evidence="1 2" key="1">
    <citation type="journal article" date="2009" name="Stand. Genomic Sci.">
        <title>Complete genome sequence of Beutenbergia cavernae type strain (HKI 0122).</title>
        <authorList>
            <person name="Land M."/>
            <person name="Pukall R."/>
            <person name="Abt B."/>
            <person name="Goker M."/>
            <person name="Rohde M."/>
            <person name="Glavina Del Rio T."/>
            <person name="Tice H."/>
            <person name="Copeland A."/>
            <person name="Cheng J.F."/>
            <person name="Lucas S."/>
            <person name="Chen F."/>
            <person name="Nolan M."/>
            <person name="Bruce D."/>
            <person name="Goodwin L."/>
            <person name="Pitluck S."/>
            <person name="Ivanova N."/>
            <person name="Mavromatis K."/>
            <person name="Ovchinnikova G."/>
            <person name="Pati A."/>
            <person name="Chen A."/>
            <person name="Palaniappan K."/>
            <person name="Hauser L."/>
            <person name="Chang Y.J."/>
            <person name="Jefferies C.C."/>
            <person name="Saunders E."/>
            <person name="Brettin T."/>
            <person name="Detter J.C."/>
            <person name="Han C."/>
            <person name="Chain P."/>
            <person name="Bristow J."/>
            <person name="Eisen J.A."/>
            <person name="Markowitz V."/>
            <person name="Hugenholtz P."/>
            <person name="Kyrpides N.C."/>
            <person name="Klenk H.P."/>
            <person name="Lapidus A."/>
        </authorList>
    </citation>
    <scope>NUCLEOTIDE SEQUENCE [LARGE SCALE GENOMIC DNA]</scope>
    <source>
        <strain evidence="2">ATCC BAA-8 / DSM 12333 / NBRC 16432</strain>
    </source>
</reference>
<dbReference type="RefSeq" id="WP_015884561.1">
    <property type="nucleotide sequence ID" value="NC_012669.1"/>
</dbReference>
<dbReference type="AlphaFoldDB" id="C5C5W6"/>
<evidence type="ECO:0000313" key="1">
    <source>
        <dbReference type="EMBL" id="ACQ82324.1"/>
    </source>
</evidence>
<accession>C5C5W6</accession>
<dbReference type="InterPro" id="IPR029063">
    <property type="entry name" value="SAM-dependent_MTases_sf"/>
</dbReference>
<dbReference type="Proteomes" id="UP000007962">
    <property type="component" value="Chromosome"/>
</dbReference>
<proteinExistence type="predicted"/>
<evidence type="ECO:0000313" key="2">
    <source>
        <dbReference type="Proteomes" id="UP000007962"/>
    </source>
</evidence>
<dbReference type="EC" id="2.1.1.144" evidence="1"/>
<dbReference type="HOGENOM" id="CLU_037990_5_2_11"/>
<keyword evidence="2" id="KW-1185">Reference proteome</keyword>
<dbReference type="GO" id="GO:0030798">
    <property type="term" value="F:trans-aconitate 2-methyltransferase activity"/>
    <property type="evidence" value="ECO:0007669"/>
    <property type="project" value="UniProtKB-EC"/>
</dbReference>
<keyword evidence="1" id="KW-0808">Transferase</keyword>
<dbReference type="GO" id="GO:0032259">
    <property type="term" value="P:methylation"/>
    <property type="evidence" value="ECO:0007669"/>
    <property type="project" value="UniProtKB-KW"/>
</dbReference>
<dbReference type="PANTHER" id="PTHR43861:SF1">
    <property type="entry name" value="TRANS-ACONITATE 2-METHYLTRANSFERASE"/>
    <property type="match status" value="1"/>
</dbReference>
<dbReference type="OrthoDB" id="9795085at2"/>